<comment type="caution">
    <text evidence="1">The sequence shown here is derived from an EMBL/GenBank/DDBJ whole genome shotgun (WGS) entry which is preliminary data.</text>
</comment>
<dbReference type="EMBL" id="CM056813">
    <property type="protein sequence ID" value="KAJ8642461.1"/>
    <property type="molecule type" value="Genomic_DNA"/>
</dbReference>
<proteinExistence type="predicted"/>
<sequence>MGAKVAATCLHSSQPVVSHSSSLSQKALSSSALSPSSSSSNSYSFSRRSRRGRSVSDRAAAAALRRFVRSPPHPPLFFGINLPRSRSCEFSSYSYSRSSRSQSLWRSCSSRGSDAFFDEEFAGSLRETTDDGDAELDNASSSNPKSSSSIDGIEGKDGFPMMYNRNHNSDFPHNSNNNLRLSSSSNNSYINSPSSRRAFGSEAVAGGAEEGEMISASVEHKANSVDFPLSLRMLKRKKKQQQEWEEGEGLFGESSASASSSAAAGAGSCSVKKAFSSMVFMIRELHTYTLHMREMVFPHHQLGMGMGMGMDLQGVLARVRKEMHASFVWLFQHIFSSTPTLMVYVMILLANFTVYSMTATAAIAPPPRPTMEATTAASESHHHHHHQQQRFDPLSPIKGRTASVGGSGGGGGKVRPMAGATDGGGDGRFEDSFDQHRTMFRDEMSSSSRVTSLGNGNPAAAVSQEKGEEKEEELKLWNSIVEEASRMQGDVYLDHDTMHRLVSPVTVVMEPEDYTHYLWTDLLYQRAVSEEPDNPLILSNYAQFLYLVVHDLDRAEEMFKRAVGVGPPDADSLSRYASFLWVARNDLAGAEEKFLEAIEADPTNTIHAANYAHFLWNTGGEDTCYPLTS</sequence>
<protein>
    <submittedName>
        <fullName evidence="1">Uncharacterized protein</fullName>
    </submittedName>
</protein>
<dbReference type="Proteomes" id="UP001234297">
    <property type="component" value="Chromosome 5"/>
</dbReference>
<evidence type="ECO:0000313" key="1">
    <source>
        <dbReference type="EMBL" id="KAJ8642461.1"/>
    </source>
</evidence>
<organism evidence="1 2">
    <name type="scientific">Persea americana</name>
    <name type="common">Avocado</name>
    <dbReference type="NCBI Taxonomy" id="3435"/>
    <lineage>
        <taxon>Eukaryota</taxon>
        <taxon>Viridiplantae</taxon>
        <taxon>Streptophyta</taxon>
        <taxon>Embryophyta</taxon>
        <taxon>Tracheophyta</taxon>
        <taxon>Spermatophyta</taxon>
        <taxon>Magnoliopsida</taxon>
        <taxon>Magnoliidae</taxon>
        <taxon>Laurales</taxon>
        <taxon>Lauraceae</taxon>
        <taxon>Persea</taxon>
    </lineage>
</organism>
<name>A0ACC2M9J1_PERAE</name>
<accession>A0ACC2M9J1</accession>
<keyword evidence="2" id="KW-1185">Reference proteome</keyword>
<reference evidence="1 2" key="1">
    <citation type="journal article" date="2022" name="Hortic Res">
        <title>A haplotype resolved chromosomal level avocado genome allows analysis of novel avocado genes.</title>
        <authorList>
            <person name="Nath O."/>
            <person name="Fletcher S.J."/>
            <person name="Hayward A."/>
            <person name="Shaw L.M."/>
            <person name="Masouleh A.K."/>
            <person name="Furtado A."/>
            <person name="Henry R.J."/>
            <person name="Mitter N."/>
        </authorList>
    </citation>
    <scope>NUCLEOTIDE SEQUENCE [LARGE SCALE GENOMIC DNA]</scope>
    <source>
        <strain evidence="2">cv. Hass</strain>
    </source>
</reference>
<evidence type="ECO:0000313" key="2">
    <source>
        <dbReference type="Proteomes" id="UP001234297"/>
    </source>
</evidence>
<gene>
    <name evidence="1" type="ORF">MRB53_019155</name>
</gene>